<proteinExistence type="predicted"/>
<comment type="caution">
    <text evidence="4">The sequence shown here is derived from an EMBL/GenBank/DDBJ whole genome shotgun (WGS) entry which is preliminary data.</text>
</comment>
<dbReference type="Proteomes" id="UP000297477">
    <property type="component" value="Unassembled WGS sequence"/>
</dbReference>
<feature type="compositionally biased region" description="Low complexity" evidence="1">
    <location>
        <begin position="53"/>
        <end position="62"/>
    </location>
</feature>
<feature type="domain" description="Chlorhexidine efflux transporter" evidence="3">
    <location>
        <begin position="89"/>
        <end position="148"/>
    </location>
</feature>
<feature type="transmembrane region" description="Helical" evidence="2">
    <location>
        <begin position="190"/>
        <end position="210"/>
    </location>
</feature>
<name>A0ABY2K482_9MICC</name>
<keyword evidence="2" id="KW-0472">Membrane</keyword>
<dbReference type="EMBL" id="SPKT01000004">
    <property type="protein sequence ID" value="TFI00404.1"/>
    <property type="molecule type" value="Genomic_DNA"/>
</dbReference>
<organism evidence="4 5">
    <name type="scientific">Micrococcus lylae</name>
    <dbReference type="NCBI Taxonomy" id="1273"/>
    <lineage>
        <taxon>Bacteria</taxon>
        <taxon>Bacillati</taxon>
        <taxon>Actinomycetota</taxon>
        <taxon>Actinomycetes</taxon>
        <taxon>Micrococcales</taxon>
        <taxon>Micrococcaceae</taxon>
        <taxon>Micrococcus</taxon>
    </lineage>
</organism>
<evidence type="ECO:0000256" key="2">
    <source>
        <dbReference type="SAM" id="Phobius"/>
    </source>
</evidence>
<feature type="region of interest" description="Disordered" evidence="1">
    <location>
        <begin position="49"/>
        <end position="69"/>
    </location>
</feature>
<feature type="transmembrane region" description="Helical" evidence="2">
    <location>
        <begin position="92"/>
        <end position="114"/>
    </location>
</feature>
<accession>A0ABY2K482</accession>
<dbReference type="Pfam" id="PF05232">
    <property type="entry name" value="BTP"/>
    <property type="match status" value="2"/>
</dbReference>
<keyword evidence="5" id="KW-1185">Reference proteome</keyword>
<reference evidence="4 5" key="1">
    <citation type="submission" date="2019-03" db="EMBL/GenBank/DDBJ databases">
        <title>Reclassification of Micrococcus aloeverae and Micrococcus yunnanensis as later heterotypic synonyms of Micrococcus luteus.</title>
        <authorList>
            <person name="Huang C.-H."/>
        </authorList>
    </citation>
    <scope>NUCLEOTIDE SEQUENCE [LARGE SCALE GENOMIC DNA]</scope>
    <source>
        <strain evidence="4 5">BCRC 12151</strain>
    </source>
</reference>
<evidence type="ECO:0000313" key="4">
    <source>
        <dbReference type="EMBL" id="TFI00404.1"/>
    </source>
</evidence>
<gene>
    <name evidence="4" type="ORF">E4A49_03235</name>
</gene>
<feature type="domain" description="Chlorhexidine efflux transporter" evidence="3">
    <location>
        <begin position="154"/>
        <end position="216"/>
    </location>
</feature>
<dbReference type="NCBIfam" id="NF033664">
    <property type="entry name" value="PACE_transport"/>
    <property type="match status" value="1"/>
</dbReference>
<feature type="transmembrane region" description="Helical" evidence="2">
    <location>
        <begin position="120"/>
        <end position="142"/>
    </location>
</feature>
<protein>
    <submittedName>
        <fullName evidence="4">PACE efflux transporter</fullName>
    </submittedName>
</protein>
<sequence length="247" mass="26404">MTPTVDPPAGGRKPGEAHLSRVARCVPVPGRLGWRVGLRAATRPLFERSTVTDPNSAPSRSAAARDDVPLGPGGRPAWARRRVFRSPGTRRVVYAVVFEVLAVLFVTVLLTLVGKEANSSLVLAIANSTIALLWNLAFNTIFEAWERRSGTTGRPLRVRVAHAVLFQLGLVCMLVPTVAFILQVSLGEAIVIEGGLLVFFFLYTAVYAYCFDSVFGLPDSASEPPAGTSTAHPASGVDVLTGPIDRV</sequence>
<dbReference type="InterPro" id="IPR058208">
    <property type="entry name" value="PACE"/>
</dbReference>
<evidence type="ECO:0000259" key="3">
    <source>
        <dbReference type="Pfam" id="PF05232"/>
    </source>
</evidence>
<keyword evidence="2" id="KW-0812">Transmembrane</keyword>
<dbReference type="InterPro" id="IPR007896">
    <property type="entry name" value="BTP_bacteria"/>
</dbReference>
<evidence type="ECO:0000313" key="5">
    <source>
        <dbReference type="Proteomes" id="UP000297477"/>
    </source>
</evidence>
<feature type="transmembrane region" description="Helical" evidence="2">
    <location>
        <begin position="163"/>
        <end position="184"/>
    </location>
</feature>
<evidence type="ECO:0000256" key="1">
    <source>
        <dbReference type="SAM" id="MobiDB-lite"/>
    </source>
</evidence>
<keyword evidence="2" id="KW-1133">Transmembrane helix</keyword>